<dbReference type="EMBL" id="LAZR01050604">
    <property type="protein sequence ID" value="KKK86983.1"/>
    <property type="molecule type" value="Genomic_DNA"/>
</dbReference>
<gene>
    <name evidence="2" type="ORF">LCGC14_0845210</name>
    <name evidence="1" type="ORF">LCGC14_2757750</name>
</gene>
<proteinExistence type="predicted"/>
<reference evidence="1" key="1">
    <citation type="journal article" date="2015" name="Nature">
        <title>Complex archaea that bridge the gap between prokaryotes and eukaryotes.</title>
        <authorList>
            <person name="Spang A."/>
            <person name="Saw J.H."/>
            <person name="Jorgensen S.L."/>
            <person name="Zaremba-Niedzwiedzka K."/>
            <person name="Martijn J."/>
            <person name="Lind A.E."/>
            <person name="van Eijk R."/>
            <person name="Schleper C."/>
            <person name="Guy L."/>
            <person name="Ettema T.J."/>
        </authorList>
    </citation>
    <scope>NUCLEOTIDE SEQUENCE</scope>
</reference>
<evidence type="ECO:0000313" key="2">
    <source>
        <dbReference type="EMBL" id="KKN29311.1"/>
    </source>
</evidence>
<evidence type="ECO:0000313" key="1">
    <source>
        <dbReference type="EMBL" id="KKK86983.1"/>
    </source>
</evidence>
<dbReference type="AlphaFoldDB" id="A0A0F8YZY1"/>
<organism evidence="1">
    <name type="scientific">marine sediment metagenome</name>
    <dbReference type="NCBI Taxonomy" id="412755"/>
    <lineage>
        <taxon>unclassified sequences</taxon>
        <taxon>metagenomes</taxon>
        <taxon>ecological metagenomes</taxon>
    </lineage>
</organism>
<sequence length="21" mass="2408">ADARVLDYHIEYLSDRLGEAT</sequence>
<feature type="non-terminal residue" evidence="1">
    <location>
        <position position="1"/>
    </location>
</feature>
<comment type="caution">
    <text evidence="1">The sequence shown here is derived from an EMBL/GenBank/DDBJ whole genome shotgun (WGS) entry which is preliminary data.</text>
</comment>
<protein>
    <submittedName>
        <fullName evidence="1">Uncharacterized protein</fullName>
    </submittedName>
</protein>
<name>A0A0F8YZY1_9ZZZZ</name>
<accession>A0A0F8YZY1</accession>
<dbReference type="EMBL" id="LAZR01002496">
    <property type="protein sequence ID" value="KKN29311.1"/>
    <property type="molecule type" value="Genomic_DNA"/>
</dbReference>